<keyword evidence="3" id="KW-1185">Reference proteome</keyword>
<dbReference type="Proteomes" id="UP001596154">
    <property type="component" value="Unassembled WGS sequence"/>
</dbReference>
<comment type="caution">
    <text evidence="2">The sequence shown here is derived from an EMBL/GenBank/DDBJ whole genome shotgun (WGS) entry which is preliminary data.</text>
</comment>
<sequence length="87" mass="9809">MTAEERADRRCNDLPHEPRVARTGLQIIFGVLLIAVFQPVSTDLGHHRPRSGRAHHRGAGTPGRLVGLIVLRVVVPLWERRHCTIHE</sequence>
<evidence type="ECO:0000256" key="1">
    <source>
        <dbReference type="SAM" id="Phobius"/>
    </source>
</evidence>
<evidence type="ECO:0000313" key="3">
    <source>
        <dbReference type="Proteomes" id="UP001596154"/>
    </source>
</evidence>
<proteinExistence type="predicted"/>
<protein>
    <submittedName>
        <fullName evidence="2">DUF6328 family protein</fullName>
    </submittedName>
</protein>
<keyword evidence="1" id="KW-0812">Transmembrane</keyword>
<keyword evidence="1" id="KW-0472">Membrane</keyword>
<dbReference type="RefSeq" id="WP_381026637.1">
    <property type="nucleotide sequence ID" value="NZ_JBHSNY010000009.1"/>
</dbReference>
<gene>
    <name evidence="2" type="ORF">ACFPZJ_27140</name>
</gene>
<evidence type="ECO:0000313" key="2">
    <source>
        <dbReference type="EMBL" id="MFC5637386.1"/>
    </source>
</evidence>
<feature type="transmembrane region" description="Helical" evidence="1">
    <location>
        <begin position="20"/>
        <end position="41"/>
    </location>
</feature>
<reference evidence="3" key="1">
    <citation type="journal article" date="2019" name="Int. J. Syst. Evol. Microbiol.">
        <title>The Global Catalogue of Microorganisms (GCM) 10K type strain sequencing project: providing services to taxonomists for standard genome sequencing and annotation.</title>
        <authorList>
            <consortium name="The Broad Institute Genomics Platform"/>
            <consortium name="The Broad Institute Genome Sequencing Center for Infectious Disease"/>
            <person name="Wu L."/>
            <person name="Ma J."/>
        </authorList>
    </citation>
    <scope>NUCLEOTIDE SEQUENCE [LARGE SCALE GENOMIC DNA]</scope>
    <source>
        <strain evidence="3">CGMCC 4.7248</strain>
    </source>
</reference>
<keyword evidence="1" id="KW-1133">Transmembrane helix</keyword>
<dbReference type="Pfam" id="PF19853">
    <property type="entry name" value="DUF6328"/>
    <property type="match status" value="1"/>
</dbReference>
<dbReference type="InterPro" id="IPR046291">
    <property type="entry name" value="DUF6328"/>
</dbReference>
<dbReference type="EMBL" id="JBHSNY010000009">
    <property type="protein sequence ID" value="MFC5637386.1"/>
    <property type="molecule type" value="Genomic_DNA"/>
</dbReference>
<accession>A0ABW0UV06</accession>
<name>A0ABW0UV06_9ACTN</name>
<organism evidence="2 3">
    <name type="scientific">Streptomyces bullii</name>
    <dbReference type="NCBI Taxonomy" id="349910"/>
    <lineage>
        <taxon>Bacteria</taxon>
        <taxon>Bacillati</taxon>
        <taxon>Actinomycetota</taxon>
        <taxon>Actinomycetes</taxon>
        <taxon>Kitasatosporales</taxon>
        <taxon>Streptomycetaceae</taxon>
        <taxon>Streptomyces</taxon>
    </lineage>
</organism>